<sequence>MNRLNNEHKISITLDEPTVLLRGSSDESSGVILGGYLSLTNTNKKKSVYDTKYPKSITIELINKQFHCWEFHNDTGKAYKKICKHVVKKVILENLDRYEADNFNCSSYGNVKNCSSSTIRYEQQPQNFSLDTETKNGFAFSIPIEGNITESISHPNYTNMYYLKATVVMESKDHIPSIGNSETLVSKPIKSNTCSSDETVTLSPDSKLPDTQFDHSLKSKGSHISSLLFSSEQKAGEKSRFSKLLNRSSVITCKHLVTISRDILVDGHLYSSGGIEIEKVWLDALNIKITSSSNVYHPDSEIESIIQFVPKIPGIALYSIGVSLWETSKFFQISRDGGPSLESKRYNKVVKSITKSFTPLPKYNQIEKPVKFLGSMYPYNGYDRQYINRLMNSNMNNTRSKSPKRTSIFNKNPLSNFANQVKHGFLTMLPSFGSKSCNKNQDKLKRRNEDDSNDHIVRQLWGKPTLSSLKSGPTITFLQPHQKVSDVITLKIPPNNTCSNVSCNKRVNLAIPQRFDIGANTCRCVASENDFSGRLSVKDNDLNCDSVSNEIKISHRLRYSISLTDGIGHQNYIWISSPVYIVPNRDDHPLGKTDDLPLYRYSYRDYMIQKRSHANIVAPSYE</sequence>
<accession>A0A1R0GQY9</accession>
<organism evidence="1 2">
    <name type="scientific">Smittium mucronatum</name>
    <dbReference type="NCBI Taxonomy" id="133383"/>
    <lineage>
        <taxon>Eukaryota</taxon>
        <taxon>Fungi</taxon>
        <taxon>Fungi incertae sedis</taxon>
        <taxon>Zoopagomycota</taxon>
        <taxon>Kickxellomycotina</taxon>
        <taxon>Harpellomycetes</taxon>
        <taxon>Harpellales</taxon>
        <taxon>Legeriomycetaceae</taxon>
        <taxon>Smittium</taxon>
    </lineage>
</organism>
<comment type="caution">
    <text evidence="1">The sequence shown here is derived from an EMBL/GenBank/DDBJ whole genome shotgun (WGS) entry which is preliminary data.</text>
</comment>
<evidence type="ECO:0000313" key="1">
    <source>
        <dbReference type="EMBL" id="OLY79312.1"/>
    </source>
</evidence>
<keyword evidence="2" id="KW-1185">Reference proteome</keyword>
<dbReference type="Proteomes" id="UP000187455">
    <property type="component" value="Unassembled WGS sequence"/>
</dbReference>
<dbReference type="AlphaFoldDB" id="A0A1R0GQY9"/>
<dbReference type="EMBL" id="LSSL01004638">
    <property type="protein sequence ID" value="OLY79312.1"/>
    <property type="molecule type" value="Genomic_DNA"/>
</dbReference>
<name>A0A1R0GQY9_9FUNG</name>
<protein>
    <submittedName>
        <fullName evidence="1">Uncharacterized protein</fullName>
    </submittedName>
</protein>
<evidence type="ECO:0000313" key="2">
    <source>
        <dbReference type="Proteomes" id="UP000187455"/>
    </source>
</evidence>
<dbReference type="STRING" id="133383.A0A1R0GQY9"/>
<gene>
    <name evidence="1" type="ORF">AYI68_g6624</name>
</gene>
<dbReference type="OrthoDB" id="5596645at2759"/>
<reference evidence="1 2" key="1">
    <citation type="journal article" date="2016" name="Mol. Biol. Evol.">
        <title>Genome-Wide Survey of Gut Fungi (Harpellales) Reveals the First Horizontally Transferred Ubiquitin Gene from a Mosquito Host.</title>
        <authorList>
            <person name="Wang Y."/>
            <person name="White M.M."/>
            <person name="Kvist S."/>
            <person name="Moncalvo J.M."/>
        </authorList>
    </citation>
    <scope>NUCLEOTIDE SEQUENCE [LARGE SCALE GENOMIC DNA]</scope>
    <source>
        <strain evidence="1 2">ALG-7-W6</strain>
    </source>
</reference>
<proteinExistence type="predicted"/>